<accession>A0A9D1AKU9</accession>
<name>A0A9D1AKU9_9FIRM</name>
<dbReference type="SMART" id="SM00304">
    <property type="entry name" value="HAMP"/>
    <property type="match status" value="1"/>
</dbReference>
<dbReference type="PROSITE" id="PS50885">
    <property type="entry name" value="HAMP"/>
    <property type="match status" value="1"/>
</dbReference>
<dbReference type="Pfam" id="PF00672">
    <property type="entry name" value="HAMP"/>
    <property type="match status" value="1"/>
</dbReference>
<evidence type="ECO:0000313" key="4">
    <source>
        <dbReference type="Proteomes" id="UP000824242"/>
    </source>
</evidence>
<dbReference type="SUPFAM" id="SSF158472">
    <property type="entry name" value="HAMP domain-like"/>
    <property type="match status" value="1"/>
</dbReference>
<reference evidence="3" key="1">
    <citation type="submission" date="2020-10" db="EMBL/GenBank/DDBJ databases">
        <authorList>
            <person name="Gilroy R."/>
        </authorList>
    </citation>
    <scope>NUCLEOTIDE SEQUENCE</scope>
    <source>
        <strain evidence="3">ChiSxjej1B13-7958</strain>
    </source>
</reference>
<organism evidence="3 4">
    <name type="scientific">Candidatus Caccousia avicola</name>
    <dbReference type="NCBI Taxonomy" id="2840721"/>
    <lineage>
        <taxon>Bacteria</taxon>
        <taxon>Bacillati</taxon>
        <taxon>Bacillota</taxon>
        <taxon>Clostridia</taxon>
        <taxon>Eubacteriales</taxon>
        <taxon>Oscillospiraceae</taxon>
        <taxon>Oscillospiraceae incertae sedis</taxon>
        <taxon>Candidatus Caccousia</taxon>
    </lineage>
</organism>
<proteinExistence type="predicted"/>
<feature type="transmembrane region" description="Helical" evidence="1">
    <location>
        <begin position="24"/>
        <end position="44"/>
    </location>
</feature>
<keyword evidence="1" id="KW-1133">Transmembrane helix</keyword>
<feature type="non-terminal residue" evidence="3">
    <location>
        <position position="429"/>
    </location>
</feature>
<comment type="caution">
    <text evidence="3">The sequence shown here is derived from an EMBL/GenBank/DDBJ whole genome shotgun (WGS) entry which is preliminary data.</text>
</comment>
<gene>
    <name evidence="3" type="ORF">IAB89_00995</name>
</gene>
<dbReference type="Proteomes" id="UP000824242">
    <property type="component" value="Unassembled WGS sequence"/>
</dbReference>
<dbReference type="Gene3D" id="6.10.340.10">
    <property type="match status" value="1"/>
</dbReference>
<dbReference type="GO" id="GO:0016020">
    <property type="term" value="C:membrane"/>
    <property type="evidence" value="ECO:0007669"/>
    <property type="project" value="InterPro"/>
</dbReference>
<evidence type="ECO:0000259" key="2">
    <source>
        <dbReference type="PROSITE" id="PS50885"/>
    </source>
</evidence>
<keyword evidence="1" id="KW-0472">Membrane</keyword>
<protein>
    <submittedName>
        <fullName evidence="3">HAMP domain-containing protein</fullName>
    </submittedName>
</protein>
<dbReference type="EMBL" id="DVGZ01000011">
    <property type="protein sequence ID" value="HIR46224.1"/>
    <property type="molecule type" value="Genomic_DNA"/>
</dbReference>
<evidence type="ECO:0000313" key="3">
    <source>
        <dbReference type="EMBL" id="HIR46224.1"/>
    </source>
</evidence>
<feature type="domain" description="HAMP" evidence="2">
    <location>
        <begin position="354"/>
        <end position="406"/>
    </location>
</feature>
<reference evidence="3" key="2">
    <citation type="journal article" date="2021" name="PeerJ">
        <title>Extensive microbial diversity within the chicken gut microbiome revealed by metagenomics and culture.</title>
        <authorList>
            <person name="Gilroy R."/>
            <person name="Ravi A."/>
            <person name="Getino M."/>
            <person name="Pursley I."/>
            <person name="Horton D.L."/>
            <person name="Alikhan N.F."/>
            <person name="Baker D."/>
            <person name="Gharbi K."/>
            <person name="Hall N."/>
            <person name="Watson M."/>
            <person name="Adriaenssens E.M."/>
            <person name="Foster-Nyarko E."/>
            <person name="Jarju S."/>
            <person name="Secka A."/>
            <person name="Antonio M."/>
            <person name="Oren A."/>
            <person name="Chaudhuri R.R."/>
            <person name="La Ragione R."/>
            <person name="Hildebrand F."/>
            <person name="Pallen M.J."/>
        </authorList>
    </citation>
    <scope>NUCLEOTIDE SEQUENCE</scope>
    <source>
        <strain evidence="3">ChiSxjej1B13-7958</strain>
    </source>
</reference>
<dbReference type="InterPro" id="IPR003660">
    <property type="entry name" value="HAMP_dom"/>
</dbReference>
<sequence length="429" mass="48793">MDSPLFSQRRGVRLLRRVSIRKRLTFLTIAFLILSICFLFYLVAVSIDRDRAEMSNHNTHTLETMSNLLNNKIQTLYTVTKAPVIFTPDRSLVYEYLSVYDQGTLDRHPEVTDFSYQNACLIFAQEMFGLYSPEARRISIYKPDGFGYQFFSGQDRPPQIHGNSTTLRVFADPQEEWFSLLDEGLGRMELFPYSLLENESDFPLRDVSLYAGRAIVDSSNSHIIGYIIVRSDISELQSFLDKSLEFSSQRYGFFTLEGDLLFGSLPEEQAVSLLENAAFDSANELAQSSDLTMTLEDGSAAQYHYTTVGGEGIFILETPLHPLTMRTVMRHLPLFLLVGALLVLLTVFMRRLARSVTQPLARLQAACEGIRRGDYSPVTDTPGRDELATFTETFNTMAREIDDLIHEGYEKDLAATRLELQMLRLQINP</sequence>
<dbReference type="GO" id="GO:0007165">
    <property type="term" value="P:signal transduction"/>
    <property type="evidence" value="ECO:0007669"/>
    <property type="project" value="InterPro"/>
</dbReference>
<feature type="transmembrane region" description="Helical" evidence="1">
    <location>
        <begin position="332"/>
        <end position="353"/>
    </location>
</feature>
<dbReference type="AlphaFoldDB" id="A0A9D1AKU9"/>
<evidence type="ECO:0000256" key="1">
    <source>
        <dbReference type="SAM" id="Phobius"/>
    </source>
</evidence>
<keyword evidence="1" id="KW-0812">Transmembrane</keyword>
<dbReference type="CDD" id="cd06225">
    <property type="entry name" value="HAMP"/>
    <property type="match status" value="1"/>
</dbReference>